<evidence type="ECO:0000256" key="4">
    <source>
        <dbReference type="PROSITE-ProRule" id="PRU00433"/>
    </source>
</evidence>
<gene>
    <name evidence="7" type="ORF">RS130_05095</name>
</gene>
<dbReference type="Gene3D" id="1.10.760.10">
    <property type="entry name" value="Cytochrome c-like domain"/>
    <property type="match status" value="1"/>
</dbReference>
<evidence type="ECO:0000313" key="7">
    <source>
        <dbReference type="EMBL" id="MDU0353388.1"/>
    </source>
</evidence>
<dbReference type="SUPFAM" id="SSF46626">
    <property type="entry name" value="Cytochrome c"/>
    <property type="match status" value="1"/>
</dbReference>
<keyword evidence="2 4" id="KW-0479">Metal-binding</keyword>
<feature type="signal peptide" evidence="5">
    <location>
        <begin position="1"/>
        <end position="22"/>
    </location>
</feature>
<keyword evidence="8" id="KW-1185">Reference proteome</keyword>
<feature type="domain" description="Cytochrome c" evidence="6">
    <location>
        <begin position="23"/>
        <end position="105"/>
    </location>
</feature>
<organism evidence="7 8">
    <name type="scientific">Paraglaciecola aquimarina</name>
    <dbReference type="NCBI Taxonomy" id="1235557"/>
    <lineage>
        <taxon>Bacteria</taxon>
        <taxon>Pseudomonadati</taxon>
        <taxon>Pseudomonadota</taxon>
        <taxon>Gammaproteobacteria</taxon>
        <taxon>Alteromonadales</taxon>
        <taxon>Alteromonadaceae</taxon>
        <taxon>Paraglaciecola</taxon>
    </lineage>
</organism>
<accession>A0ABU3STT5</accession>
<dbReference type="InterPro" id="IPR036909">
    <property type="entry name" value="Cyt_c-like_dom_sf"/>
</dbReference>
<evidence type="ECO:0000256" key="1">
    <source>
        <dbReference type="ARBA" id="ARBA00022617"/>
    </source>
</evidence>
<evidence type="ECO:0000313" key="8">
    <source>
        <dbReference type="Proteomes" id="UP001247805"/>
    </source>
</evidence>
<keyword evidence="1 4" id="KW-0349">Heme</keyword>
<keyword evidence="5" id="KW-0732">Signal</keyword>
<protein>
    <submittedName>
        <fullName evidence="7">Cytochrome c</fullName>
    </submittedName>
</protein>
<keyword evidence="3 4" id="KW-0408">Iron</keyword>
<name>A0ABU3STT5_9ALTE</name>
<evidence type="ECO:0000256" key="2">
    <source>
        <dbReference type="ARBA" id="ARBA00022723"/>
    </source>
</evidence>
<dbReference type="Pfam" id="PF13442">
    <property type="entry name" value="Cytochrome_CBB3"/>
    <property type="match status" value="1"/>
</dbReference>
<dbReference type="PROSITE" id="PS51007">
    <property type="entry name" value="CYTC"/>
    <property type="match status" value="1"/>
</dbReference>
<evidence type="ECO:0000259" key="6">
    <source>
        <dbReference type="PROSITE" id="PS51007"/>
    </source>
</evidence>
<evidence type="ECO:0000256" key="5">
    <source>
        <dbReference type="SAM" id="SignalP"/>
    </source>
</evidence>
<dbReference type="RefSeq" id="WP_316025067.1">
    <property type="nucleotide sequence ID" value="NZ_JAWDIO010000002.1"/>
</dbReference>
<feature type="chain" id="PRO_5046274950" evidence="5">
    <location>
        <begin position="23"/>
        <end position="293"/>
    </location>
</feature>
<proteinExistence type="predicted"/>
<reference evidence="7 8" key="1">
    <citation type="submission" date="2023-10" db="EMBL/GenBank/DDBJ databases">
        <title>Glaciecola aquimarina strain GGW-M5 nov., isolated from a coastal seawater.</title>
        <authorList>
            <person name="Bayburt H."/>
            <person name="Kim J.M."/>
            <person name="Choi B.J."/>
            <person name="Jeon C.O."/>
        </authorList>
    </citation>
    <scope>NUCLEOTIDE SEQUENCE [LARGE SCALE GENOMIC DNA]</scope>
    <source>
        <strain evidence="7 8">KCTC 32108</strain>
    </source>
</reference>
<comment type="caution">
    <text evidence="7">The sequence shown here is derived from an EMBL/GenBank/DDBJ whole genome shotgun (WGS) entry which is preliminary data.</text>
</comment>
<dbReference type="Proteomes" id="UP001247805">
    <property type="component" value="Unassembled WGS sequence"/>
</dbReference>
<sequence>MKNFNFMTAAVLIFSLHAPAMADQQQVGKQAYDQNCKACHSADRFSVGPSLVQIRKTYPKGKTQAFLNWTNNPGKKNPDTIQMPAMSHVGDDKLTAIHQYILLSTKFLKERKTKPKFTFKAPQRVYPNVKRAFMPFTSPASIAIALNEDMAIVWDTTKFTTRYAVPGKQNIFNGENKMEPIKKQIFYTETAANFWSIAKDNTFDFNGYRLKDGLPTFYYKIGKMEITEQIQSGHINKSFKRHYQITGLTEALVLDLNHQGQADIVASKGTITNNLLTLTPSQAKSFSIEVSFL</sequence>
<evidence type="ECO:0000256" key="3">
    <source>
        <dbReference type="ARBA" id="ARBA00023004"/>
    </source>
</evidence>
<dbReference type="EMBL" id="JAWDIO010000002">
    <property type="protein sequence ID" value="MDU0353388.1"/>
    <property type="molecule type" value="Genomic_DNA"/>
</dbReference>
<dbReference type="InterPro" id="IPR009056">
    <property type="entry name" value="Cyt_c-like_dom"/>
</dbReference>